<proteinExistence type="predicted"/>
<gene>
    <name evidence="1" type="ORF">HD596_007352</name>
</gene>
<dbReference type="RefSeq" id="WP_185074035.1">
    <property type="nucleotide sequence ID" value="NZ_JACHMB010000001.1"/>
</dbReference>
<accession>A0A7W9LE92</accession>
<organism evidence="1 2">
    <name type="scientific">Nonomuraea jabiensis</name>
    <dbReference type="NCBI Taxonomy" id="882448"/>
    <lineage>
        <taxon>Bacteria</taxon>
        <taxon>Bacillati</taxon>
        <taxon>Actinomycetota</taxon>
        <taxon>Actinomycetes</taxon>
        <taxon>Streptosporangiales</taxon>
        <taxon>Streptosporangiaceae</taxon>
        <taxon>Nonomuraea</taxon>
    </lineage>
</organism>
<evidence type="ECO:0000313" key="2">
    <source>
        <dbReference type="Proteomes" id="UP000579153"/>
    </source>
</evidence>
<protein>
    <submittedName>
        <fullName evidence="1">Uncharacterized protein</fullName>
    </submittedName>
</protein>
<reference evidence="1 2" key="1">
    <citation type="submission" date="2020-08" db="EMBL/GenBank/DDBJ databases">
        <title>Sequencing the genomes of 1000 actinobacteria strains.</title>
        <authorList>
            <person name="Klenk H.-P."/>
        </authorList>
    </citation>
    <scope>NUCLEOTIDE SEQUENCE [LARGE SCALE GENOMIC DNA]</scope>
    <source>
        <strain evidence="1 2">DSM 45507</strain>
    </source>
</reference>
<comment type="caution">
    <text evidence="1">The sequence shown here is derived from an EMBL/GenBank/DDBJ whole genome shotgun (WGS) entry which is preliminary data.</text>
</comment>
<dbReference type="EMBL" id="JACHMB010000001">
    <property type="protein sequence ID" value="MBB5780596.1"/>
    <property type="molecule type" value="Genomic_DNA"/>
</dbReference>
<dbReference type="Proteomes" id="UP000579153">
    <property type="component" value="Unassembled WGS sequence"/>
</dbReference>
<dbReference type="AlphaFoldDB" id="A0A7W9LE92"/>
<name>A0A7W9LE92_9ACTN</name>
<sequence length="132" mass="14180">MLWGADGVLALIGAQTIRFVGAFTGAVLGDFVFGRYFDSERSPLDDDCATLHGMFRSDAFPLADSSWCAIADPAVGPTAAPVIAGEDRLNSSDALDAVLAWTVDRRYSWPVRWGRLDLVTSAEAASALLRRT</sequence>
<evidence type="ECO:0000313" key="1">
    <source>
        <dbReference type="EMBL" id="MBB5780596.1"/>
    </source>
</evidence>
<keyword evidence="2" id="KW-1185">Reference proteome</keyword>